<proteinExistence type="predicted"/>
<gene>
    <name evidence="1" type="ORF">ACFFSA_35800</name>
</gene>
<dbReference type="EMBL" id="JBHMBW010000045">
    <property type="protein sequence ID" value="MFB9628474.1"/>
    <property type="molecule type" value="Genomic_DNA"/>
</dbReference>
<keyword evidence="2" id="KW-1185">Reference proteome</keyword>
<reference evidence="1 2" key="1">
    <citation type="submission" date="2024-09" db="EMBL/GenBank/DDBJ databases">
        <authorList>
            <person name="Sun Q."/>
            <person name="Mori K."/>
        </authorList>
    </citation>
    <scope>NUCLEOTIDE SEQUENCE [LARGE SCALE GENOMIC DNA]</scope>
    <source>
        <strain evidence="1 2">JCM 3143</strain>
    </source>
</reference>
<evidence type="ECO:0000313" key="1">
    <source>
        <dbReference type="EMBL" id="MFB9628474.1"/>
    </source>
</evidence>
<organism evidence="1 2">
    <name type="scientific">Nonomuraea helvata</name>
    <dbReference type="NCBI Taxonomy" id="37484"/>
    <lineage>
        <taxon>Bacteria</taxon>
        <taxon>Bacillati</taxon>
        <taxon>Actinomycetota</taxon>
        <taxon>Actinomycetes</taxon>
        <taxon>Streptosporangiales</taxon>
        <taxon>Streptosporangiaceae</taxon>
        <taxon>Nonomuraea</taxon>
    </lineage>
</organism>
<dbReference type="Proteomes" id="UP001589532">
    <property type="component" value="Unassembled WGS sequence"/>
</dbReference>
<sequence length="86" mass="9105">MAAVVAVAPGSIRHAGVTADSRASKEPAWDLKGQALPFIQAKMLVRTFFHFMSVGLQPPACTASKLIASGSSWKFTEVATRSESPT</sequence>
<evidence type="ECO:0000313" key="2">
    <source>
        <dbReference type="Proteomes" id="UP001589532"/>
    </source>
</evidence>
<protein>
    <submittedName>
        <fullName evidence="1">Uncharacterized protein</fullName>
    </submittedName>
</protein>
<accession>A0ABV5SA38</accession>
<comment type="caution">
    <text evidence="1">The sequence shown here is derived from an EMBL/GenBank/DDBJ whole genome shotgun (WGS) entry which is preliminary data.</text>
</comment>
<name>A0ABV5SA38_9ACTN</name>
<dbReference type="RefSeq" id="WP_344987478.1">
    <property type="nucleotide sequence ID" value="NZ_BAAAXV010000001.1"/>
</dbReference>